<organism evidence="1">
    <name type="scientific">marine metagenome</name>
    <dbReference type="NCBI Taxonomy" id="408172"/>
    <lineage>
        <taxon>unclassified sequences</taxon>
        <taxon>metagenomes</taxon>
        <taxon>ecological metagenomes</taxon>
    </lineage>
</organism>
<dbReference type="EMBL" id="UINC01001407">
    <property type="protein sequence ID" value="SUZ79949.1"/>
    <property type="molecule type" value="Genomic_DNA"/>
</dbReference>
<proteinExistence type="predicted"/>
<sequence>MRGLDSYNYITEVGFSGRSIRNVDPIQYMIRGILDGNMDLSIIDHQPDIIKKRIIRDISDITQGVLPMWMPRKFKLAKNKRIKLIKALKHYTK</sequence>
<dbReference type="AlphaFoldDB" id="A0A381QN91"/>
<reference evidence="1" key="1">
    <citation type="submission" date="2018-05" db="EMBL/GenBank/DDBJ databases">
        <authorList>
            <person name="Lanie J.A."/>
            <person name="Ng W.-L."/>
            <person name="Kazmierczak K.M."/>
            <person name="Andrzejewski T.M."/>
            <person name="Davidsen T.M."/>
            <person name="Wayne K.J."/>
            <person name="Tettelin H."/>
            <person name="Glass J.I."/>
            <person name="Rusch D."/>
            <person name="Podicherti R."/>
            <person name="Tsui H.-C.T."/>
            <person name="Winkler M.E."/>
        </authorList>
    </citation>
    <scope>NUCLEOTIDE SEQUENCE</scope>
</reference>
<evidence type="ECO:0000313" key="1">
    <source>
        <dbReference type="EMBL" id="SUZ79949.1"/>
    </source>
</evidence>
<accession>A0A381QN91</accession>
<gene>
    <name evidence="1" type="ORF">METZ01_LOCUS32803</name>
</gene>
<name>A0A381QN91_9ZZZZ</name>
<protein>
    <submittedName>
        <fullName evidence="1">Uncharacterized protein</fullName>
    </submittedName>
</protein>